<gene>
    <name evidence="3" type="ORF">ENP47_04845</name>
</gene>
<dbReference type="EMBL" id="DSJL01000009">
    <property type="protein sequence ID" value="HEF64909.1"/>
    <property type="molecule type" value="Genomic_DNA"/>
</dbReference>
<feature type="domain" description="Putative regulatory protein FmdB zinc ribbon" evidence="2">
    <location>
        <begin position="1"/>
        <end position="41"/>
    </location>
</feature>
<dbReference type="Gene3D" id="2.20.28.30">
    <property type="entry name" value="RNA polymerase ii, chain L"/>
    <property type="match status" value="1"/>
</dbReference>
<dbReference type="Pfam" id="PF09723">
    <property type="entry name" value="Zn_ribbon_8"/>
    <property type="match status" value="1"/>
</dbReference>
<dbReference type="NCBIfam" id="TIGR02605">
    <property type="entry name" value="CxxC_CxxC_SSSS"/>
    <property type="match status" value="1"/>
</dbReference>
<protein>
    <submittedName>
        <fullName evidence="3">Zinc ribbon domain-containing protein</fullName>
    </submittedName>
</protein>
<sequence length="81" mass="9074">MPIYEYECTSCGHRFEMKQRFSDEPVASCPECGNSVRRLLYPAGIIFKGSGFYITDYKRNNSSNGKSETKSETASSASKND</sequence>
<accession>A0A7C1K510</accession>
<dbReference type="PANTHER" id="PTHR34404">
    <property type="entry name" value="REGULATORY PROTEIN, FMDB FAMILY"/>
    <property type="match status" value="1"/>
</dbReference>
<evidence type="ECO:0000259" key="2">
    <source>
        <dbReference type="SMART" id="SM00834"/>
    </source>
</evidence>
<evidence type="ECO:0000256" key="1">
    <source>
        <dbReference type="SAM" id="MobiDB-lite"/>
    </source>
</evidence>
<evidence type="ECO:0000313" key="3">
    <source>
        <dbReference type="EMBL" id="HEF64909.1"/>
    </source>
</evidence>
<dbReference type="SMART" id="SM00834">
    <property type="entry name" value="CxxC_CXXC_SSSS"/>
    <property type="match status" value="1"/>
</dbReference>
<dbReference type="PANTHER" id="PTHR34404:SF2">
    <property type="entry name" value="CONSERVED SERINE RICH PROTEIN"/>
    <property type="match status" value="1"/>
</dbReference>
<organism evidence="3">
    <name type="scientific">Thermomicrobium roseum</name>
    <dbReference type="NCBI Taxonomy" id="500"/>
    <lineage>
        <taxon>Bacteria</taxon>
        <taxon>Pseudomonadati</taxon>
        <taxon>Thermomicrobiota</taxon>
        <taxon>Thermomicrobia</taxon>
        <taxon>Thermomicrobiales</taxon>
        <taxon>Thermomicrobiaceae</taxon>
        <taxon>Thermomicrobium</taxon>
    </lineage>
</organism>
<dbReference type="AlphaFoldDB" id="A0A7C1K510"/>
<feature type="region of interest" description="Disordered" evidence="1">
    <location>
        <begin position="58"/>
        <end position="81"/>
    </location>
</feature>
<comment type="caution">
    <text evidence="3">The sequence shown here is derived from an EMBL/GenBank/DDBJ whole genome shotgun (WGS) entry which is preliminary data.</text>
</comment>
<proteinExistence type="predicted"/>
<name>A0A7C1K510_THERO</name>
<reference evidence="3" key="1">
    <citation type="journal article" date="2020" name="mSystems">
        <title>Genome- and Community-Level Interaction Insights into Carbon Utilization and Element Cycling Functions of Hydrothermarchaeota in Hydrothermal Sediment.</title>
        <authorList>
            <person name="Zhou Z."/>
            <person name="Liu Y."/>
            <person name="Xu W."/>
            <person name="Pan J."/>
            <person name="Luo Z.H."/>
            <person name="Li M."/>
        </authorList>
    </citation>
    <scope>NUCLEOTIDE SEQUENCE [LARGE SCALE GENOMIC DNA]</scope>
    <source>
        <strain evidence="3">SpSt-222</strain>
    </source>
</reference>
<dbReference type="InterPro" id="IPR013429">
    <property type="entry name" value="Regulatory_FmdB_Zinc_ribbon"/>
</dbReference>
<feature type="compositionally biased region" description="Low complexity" evidence="1">
    <location>
        <begin position="72"/>
        <end position="81"/>
    </location>
</feature>